<evidence type="ECO:0000313" key="13">
    <source>
        <dbReference type="Proteomes" id="UP000294937"/>
    </source>
</evidence>
<feature type="transmembrane region" description="Helical" evidence="10">
    <location>
        <begin position="223"/>
        <end position="252"/>
    </location>
</feature>
<protein>
    <submittedName>
        <fullName evidence="12">Oligopeptide transport system permease protein</fullName>
    </submittedName>
</protein>
<evidence type="ECO:0000256" key="1">
    <source>
        <dbReference type="ARBA" id="ARBA00004651"/>
    </source>
</evidence>
<dbReference type="Proteomes" id="UP000294937">
    <property type="component" value="Unassembled WGS sequence"/>
</dbReference>
<accession>A0A4R3LAX8</accession>
<keyword evidence="6" id="KW-0653">Protein transport</keyword>
<evidence type="ECO:0000256" key="7">
    <source>
        <dbReference type="ARBA" id="ARBA00022989"/>
    </source>
</evidence>
<name>A0A4R3LAX8_9BACL</name>
<keyword evidence="2 10" id="KW-0813">Transport</keyword>
<dbReference type="EMBL" id="SMAG01000001">
    <property type="protein sequence ID" value="TCS96909.1"/>
    <property type="molecule type" value="Genomic_DNA"/>
</dbReference>
<reference evidence="12 13" key="1">
    <citation type="submission" date="2019-03" db="EMBL/GenBank/DDBJ databases">
        <title>Genomic Encyclopedia of Type Strains, Phase IV (KMG-IV): sequencing the most valuable type-strain genomes for metagenomic binning, comparative biology and taxonomic classification.</title>
        <authorList>
            <person name="Goeker M."/>
        </authorList>
    </citation>
    <scope>NUCLEOTIDE SEQUENCE [LARGE SCALE GENOMIC DNA]</scope>
    <source>
        <strain evidence="12 13">DSM 45707</strain>
    </source>
</reference>
<evidence type="ECO:0000259" key="11">
    <source>
        <dbReference type="PROSITE" id="PS50928"/>
    </source>
</evidence>
<dbReference type="Pfam" id="PF00528">
    <property type="entry name" value="BPD_transp_1"/>
    <property type="match status" value="1"/>
</dbReference>
<dbReference type="GO" id="GO:0015031">
    <property type="term" value="P:protein transport"/>
    <property type="evidence" value="ECO:0007669"/>
    <property type="project" value="UniProtKB-KW"/>
</dbReference>
<dbReference type="InterPro" id="IPR025966">
    <property type="entry name" value="OppC_N"/>
</dbReference>
<comment type="caution">
    <text evidence="12">The sequence shown here is derived from an EMBL/GenBank/DDBJ whole genome shotgun (WGS) entry which is preliminary data.</text>
</comment>
<comment type="similarity">
    <text evidence="9">Belongs to the binding-protein-dependent transport system permease family. OppBC subfamily.</text>
</comment>
<dbReference type="PROSITE" id="PS50928">
    <property type="entry name" value="ABC_TM1"/>
    <property type="match status" value="1"/>
</dbReference>
<dbReference type="Pfam" id="PF12911">
    <property type="entry name" value="OppC_N"/>
    <property type="match status" value="1"/>
</dbReference>
<feature type="transmembrane region" description="Helical" evidence="10">
    <location>
        <begin position="171"/>
        <end position="188"/>
    </location>
</feature>
<feature type="transmembrane region" description="Helical" evidence="10">
    <location>
        <begin position="272"/>
        <end position="298"/>
    </location>
</feature>
<evidence type="ECO:0000256" key="3">
    <source>
        <dbReference type="ARBA" id="ARBA00022475"/>
    </source>
</evidence>
<proteinExistence type="inferred from homology"/>
<dbReference type="InterPro" id="IPR000515">
    <property type="entry name" value="MetI-like"/>
</dbReference>
<gene>
    <name evidence="12" type="ORF">EDD58_101556</name>
</gene>
<comment type="subcellular location">
    <subcellularLocation>
        <location evidence="1 10">Cell membrane</location>
        <topology evidence="1 10">Multi-pass membrane protein</topology>
    </subcellularLocation>
</comment>
<evidence type="ECO:0000256" key="10">
    <source>
        <dbReference type="RuleBase" id="RU363032"/>
    </source>
</evidence>
<dbReference type="InterPro" id="IPR050366">
    <property type="entry name" value="BP-dependent_transpt_permease"/>
</dbReference>
<keyword evidence="5" id="KW-0571">Peptide transport</keyword>
<evidence type="ECO:0000256" key="8">
    <source>
        <dbReference type="ARBA" id="ARBA00023136"/>
    </source>
</evidence>
<dbReference type="GO" id="GO:0015833">
    <property type="term" value="P:peptide transport"/>
    <property type="evidence" value="ECO:0007669"/>
    <property type="project" value="UniProtKB-KW"/>
</dbReference>
<dbReference type="OrthoDB" id="9797472at2"/>
<dbReference type="SUPFAM" id="SSF161098">
    <property type="entry name" value="MetI-like"/>
    <property type="match status" value="1"/>
</dbReference>
<dbReference type="GO" id="GO:0005886">
    <property type="term" value="C:plasma membrane"/>
    <property type="evidence" value="ECO:0007669"/>
    <property type="project" value="UniProtKB-SubCell"/>
</dbReference>
<evidence type="ECO:0000256" key="5">
    <source>
        <dbReference type="ARBA" id="ARBA00022856"/>
    </source>
</evidence>
<dbReference type="RefSeq" id="WP_131923285.1">
    <property type="nucleotide sequence ID" value="NZ_SMAG01000001.1"/>
</dbReference>
<dbReference type="PANTHER" id="PTHR43386:SF24">
    <property type="entry name" value="OLIGOPEPTIDE TRANSPORT SYSTEM PERMEASE PROTEIN AMID"/>
    <property type="match status" value="1"/>
</dbReference>
<keyword evidence="7 10" id="KW-1133">Transmembrane helix</keyword>
<evidence type="ECO:0000256" key="4">
    <source>
        <dbReference type="ARBA" id="ARBA00022692"/>
    </source>
</evidence>
<evidence type="ECO:0000256" key="6">
    <source>
        <dbReference type="ARBA" id="ARBA00022927"/>
    </source>
</evidence>
<evidence type="ECO:0000256" key="2">
    <source>
        <dbReference type="ARBA" id="ARBA00022448"/>
    </source>
</evidence>
<dbReference type="AlphaFoldDB" id="A0A4R3LAX8"/>
<dbReference type="Gene3D" id="1.10.3720.10">
    <property type="entry name" value="MetI-like"/>
    <property type="match status" value="1"/>
</dbReference>
<feature type="transmembrane region" description="Helical" evidence="10">
    <location>
        <begin position="148"/>
        <end position="165"/>
    </location>
</feature>
<dbReference type="InterPro" id="IPR035906">
    <property type="entry name" value="MetI-like_sf"/>
</dbReference>
<keyword evidence="3" id="KW-1003">Cell membrane</keyword>
<organism evidence="12 13">
    <name type="scientific">Hazenella coriacea</name>
    <dbReference type="NCBI Taxonomy" id="1179467"/>
    <lineage>
        <taxon>Bacteria</taxon>
        <taxon>Bacillati</taxon>
        <taxon>Bacillota</taxon>
        <taxon>Bacilli</taxon>
        <taxon>Bacillales</taxon>
        <taxon>Thermoactinomycetaceae</taxon>
        <taxon>Hazenella</taxon>
    </lineage>
</organism>
<sequence>MQNTNNLSPDLFQPANISESEQQHLGRERIGFWKDARRRFRRNIGAMVGLSLIILILVMAVFVPIFSKYDYQTQDIPIQNQSYSSEHYFGTDSFGRDLWTRTWYGVRISLLIAFLAAFIDLVIGVTYGSISGYFGGRLDTIMQRIIEVLYGIPNLIVIILMLLIFEPGIVPIALAISITGWIGMARIVRAQVLKLKSQEYVLAARTLGASNARIMAKHLIPNVMGSIIIAVTFTIPSAIFFEAFLSFIGLGIQVPEASLGSLVNDGSKYLQIFPYQLAFPATILSVIMLSFNLVGDGLRDALDPRMRK</sequence>
<dbReference type="PANTHER" id="PTHR43386">
    <property type="entry name" value="OLIGOPEPTIDE TRANSPORT SYSTEM PERMEASE PROTEIN APPC"/>
    <property type="match status" value="1"/>
</dbReference>
<keyword evidence="4 10" id="KW-0812">Transmembrane</keyword>
<keyword evidence="13" id="KW-1185">Reference proteome</keyword>
<keyword evidence="8 10" id="KW-0472">Membrane</keyword>
<dbReference type="GO" id="GO:0055085">
    <property type="term" value="P:transmembrane transport"/>
    <property type="evidence" value="ECO:0007669"/>
    <property type="project" value="InterPro"/>
</dbReference>
<feature type="domain" description="ABC transmembrane type-1" evidence="11">
    <location>
        <begin position="106"/>
        <end position="295"/>
    </location>
</feature>
<feature type="transmembrane region" description="Helical" evidence="10">
    <location>
        <begin position="44"/>
        <end position="66"/>
    </location>
</feature>
<evidence type="ECO:0000313" key="12">
    <source>
        <dbReference type="EMBL" id="TCS96909.1"/>
    </source>
</evidence>
<feature type="transmembrane region" description="Helical" evidence="10">
    <location>
        <begin position="104"/>
        <end position="127"/>
    </location>
</feature>
<dbReference type="CDD" id="cd06261">
    <property type="entry name" value="TM_PBP2"/>
    <property type="match status" value="1"/>
</dbReference>
<evidence type="ECO:0000256" key="9">
    <source>
        <dbReference type="ARBA" id="ARBA00024202"/>
    </source>
</evidence>